<name>A0A5E8CMI5_9ZZZZ</name>
<reference evidence="1" key="1">
    <citation type="submission" date="2019-09" db="EMBL/GenBank/DDBJ databases">
        <authorList>
            <person name="Needham M D."/>
        </authorList>
    </citation>
    <scope>NUCLEOTIDE SEQUENCE</scope>
</reference>
<protein>
    <recommendedName>
        <fullName evidence="2">OmpA-like domain-containing protein</fullName>
    </recommendedName>
</protein>
<evidence type="ECO:0000313" key="1">
    <source>
        <dbReference type="EMBL" id="VVU95550.1"/>
    </source>
</evidence>
<sequence length="132" mass="15209">MRKYILPTISLIVALKNTMGLNSINELNELNELTILFEKGNNNINDKYFKSITKFIKINKRRKIFIESHSGLESNNKCCLALAKQRSNKILNIINDIDSSIEYDVKLSTDKSGALELNNKEVNYEWLKLSIK</sequence>
<dbReference type="AlphaFoldDB" id="A0A5E8CMI5"/>
<dbReference type="EMBL" id="CABVLZ010000005">
    <property type="protein sequence ID" value="VVU95550.1"/>
    <property type="molecule type" value="Genomic_DNA"/>
</dbReference>
<accession>A0A5E8CMI5</accession>
<evidence type="ECO:0008006" key="2">
    <source>
        <dbReference type="Google" id="ProtNLM"/>
    </source>
</evidence>
<proteinExistence type="predicted"/>
<gene>
    <name evidence="1" type="ORF">CPAV1605_1302</name>
</gene>
<organism evidence="1">
    <name type="scientific">seawater metagenome</name>
    <dbReference type="NCBI Taxonomy" id="1561972"/>
    <lineage>
        <taxon>unclassified sequences</taxon>
        <taxon>metagenomes</taxon>
        <taxon>ecological metagenomes</taxon>
    </lineage>
</organism>